<organism evidence="8 9">
    <name type="scientific">Aquipluma nitroreducens</name>
    <dbReference type="NCBI Taxonomy" id="2010828"/>
    <lineage>
        <taxon>Bacteria</taxon>
        <taxon>Pseudomonadati</taxon>
        <taxon>Bacteroidota</taxon>
        <taxon>Bacteroidia</taxon>
        <taxon>Marinilabiliales</taxon>
        <taxon>Prolixibacteraceae</taxon>
        <taxon>Aquipluma</taxon>
    </lineage>
</organism>
<dbReference type="Gene3D" id="3.40.50.12280">
    <property type="match status" value="1"/>
</dbReference>
<evidence type="ECO:0000256" key="5">
    <source>
        <dbReference type="ARBA" id="ARBA00023004"/>
    </source>
</evidence>
<dbReference type="InterPro" id="IPR052375">
    <property type="entry name" value="Complex_I_20kDa-like"/>
</dbReference>
<keyword evidence="6" id="KW-0411">Iron-sulfur</keyword>
<dbReference type="SUPFAM" id="SSF54862">
    <property type="entry name" value="4Fe-4S ferredoxins"/>
    <property type="match status" value="1"/>
</dbReference>
<comment type="cofactor">
    <cofactor evidence="1">
        <name>[4Fe-4S] cluster</name>
        <dbReference type="ChEBI" id="CHEBI:49883"/>
    </cofactor>
</comment>
<keyword evidence="9" id="KW-1185">Reference proteome</keyword>
<dbReference type="GO" id="GO:0046872">
    <property type="term" value="F:metal ion binding"/>
    <property type="evidence" value="ECO:0007669"/>
    <property type="project" value="UniProtKB-KW"/>
</dbReference>
<dbReference type="GO" id="GO:0051539">
    <property type="term" value="F:4 iron, 4 sulfur cluster binding"/>
    <property type="evidence" value="ECO:0007669"/>
    <property type="project" value="UniProtKB-KW"/>
</dbReference>
<evidence type="ECO:0000313" key="8">
    <source>
        <dbReference type="EMBL" id="BBE19117.1"/>
    </source>
</evidence>
<dbReference type="PANTHER" id="PTHR42989:SF1">
    <property type="entry name" value="FORMATE HYDROGENLYASE SUBUNIT 7-RELATED"/>
    <property type="match status" value="1"/>
</dbReference>
<keyword evidence="4" id="KW-0479">Metal-binding</keyword>
<dbReference type="EMBL" id="AP018694">
    <property type="protein sequence ID" value="BBE19117.1"/>
    <property type="molecule type" value="Genomic_DNA"/>
</dbReference>
<proteinExistence type="inferred from homology"/>
<accession>A0A5K7SCD4</accession>
<dbReference type="Proteomes" id="UP001193389">
    <property type="component" value="Chromosome"/>
</dbReference>
<evidence type="ECO:0000256" key="2">
    <source>
        <dbReference type="ARBA" id="ARBA00009173"/>
    </source>
</evidence>
<evidence type="ECO:0000259" key="7">
    <source>
        <dbReference type="PROSITE" id="PS51379"/>
    </source>
</evidence>
<feature type="domain" description="4Fe-4S ferredoxin-type" evidence="7">
    <location>
        <begin position="56"/>
        <end position="84"/>
    </location>
</feature>
<dbReference type="InterPro" id="IPR006137">
    <property type="entry name" value="NADH_UbQ_OxRdtase-like_20kDa"/>
</dbReference>
<reference evidence="8" key="1">
    <citation type="journal article" date="2020" name="Int. J. Syst. Evol. Microbiol.">
        <title>Aquipluma nitroreducens gen. nov. sp. nov., a novel facultatively anaerobic bacterium isolated from a freshwater lake.</title>
        <authorList>
            <person name="Watanabe M."/>
            <person name="Kojima H."/>
            <person name="Fukui M."/>
        </authorList>
    </citation>
    <scope>NUCLEOTIDE SEQUENCE</scope>
    <source>
        <strain evidence="8">MeG22</strain>
    </source>
</reference>
<comment type="similarity">
    <text evidence="2">Belongs to the complex I 20 kDa subunit family.</text>
</comment>
<dbReference type="InterPro" id="IPR017896">
    <property type="entry name" value="4Fe4S_Fe-S-bd"/>
</dbReference>
<dbReference type="SUPFAM" id="SSF56770">
    <property type="entry name" value="HydA/Nqo6-like"/>
    <property type="match status" value="1"/>
</dbReference>
<dbReference type="Gene3D" id="3.30.70.20">
    <property type="match status" value="1"/>
</dbReference>
<sequence length="251" mass="27744">MFDNVKIVYHQGKQFITDTANAKVPGIFRGRPVISFEKVNEAELVDLCPVDAISGNPVSIDLGKCTFCGECAKQFPNKIRFTTDYKISTNDRNRLIVKEGDEEPIEVDPEKVRNEIRRIFGRSLKLRQVSAGGDNSCEMELNAANNVQFDISRYGIDFVASPRHADGIVITGPITENMAEPLQICYDAIPEPKIIVLVGTDAISGGIHVGSSALDRSFLDKYPIDLYIPGNPAHPLTIVNGLLDLTRKRKI</sequence>
<evidence type="ECO:0000256" key="3">
    <source>
        <dbReference type="ARBA" id="ARBA00022485"/>
    </source>
</evidence>
<protein>
    <submittedName>
        <fullName evidence="8">Formate hydrogenlyase subunit 7</fullName>
    </submittedName>
</protein>
<evidence type="ECO:0000256" key="6">
    <source>
        <dbReference type="ARBA" id="ARBA00023014"/>
    </source>
</evidence>
<keyword evidence="5" id="KW-0408">Iron</keyword>
<dbReference type="RefSeq" id="WP_318347390.1">
    <property type="nucleotide sequence ID" value="NZ_AP018694.1"/>
</dbReference>
<name>A0A5K7SCD4_9BACT</name>
<dbReference type="AlphaFoldDB" id="A0A5K7SCD4"/>
<evidence type="ECO:0000256" key="1">
    <source>
        <dbReference type="ARBA" id="ARBA00001966"/>
    </source>
</evidence>
<dbReference type="PANTHER" id="PTHR42989">
    <property type="entry name" value="HYDROGENASE-4 COMPONENT I"/>
    <property type="match status" value="1"/>
</dbReference>
<evidence type="ECO:0000313" key="9">
    <source>
        <dbReference type="Proteomes" id="UP001193389"/>
    </source>
</evidence>
<evidence type="ECO:0000256" key="4">
    <source>
        <dbReference type="ARBA" id="ARBA00022723"/>
    </source>
</evidence>
<keyword evidence="3" id="KW-0004">4Fe-4S</keyword>
<dbReference type="Pfam" id="PF01058">
    <property type="entry name" value="Oxidored_q6"/>
    <property type="match status" value="1"/>
</dbReference>
<dbReference type="KEGG" id="anf:AQPE_3291"/>
<gene>
    <name evidence="8" type="ORF">AQPE_3291</name>
</gene>
<dbReference type="PROSITE" id="PS51379">
    <property type="entry name" value="4FE4S_FER_2"/>
    <property type="match status" value="1"/>
</dbReference>